<dbReference type="PROSITE" id="PS51462">
    <property type="entry name" value="NUDIX"/>
    <property type="match status" value="1"/>
</dbReference>
<evidence type="ECO:0000259" key="3">
    <source>
        <dbReference type="PROSITE" id="PS51462"/>
    </source>
</evidence>
<name>A0A1T4QEI7_9FIRM</name>
<dbReference type="PANTHER" id="PTHR11839">
    <property type="entry name" value="UDP/ADP-SUGAR PYROPHOSPHATASE"/>
    <property type="match status" value="1"/>
</dbReference>
<dbReference type="GO" id="GO:0016787">
    <property type="term" value="F:hydrolase activity"/>
    <property type="evidence" value="ECO:0007669"/>
    <property type="project" value="UniProtKB-KW"/>
</dbReference>
<dbReference type="InterPro" id="IPR015797">
    <property type="entry name" value="NUDIX_hydrolase-like_dom_sf"/>
</dbReference>
<reference evidence="4 5" key="1">
    <citation type="submission" date="2017-02" db="EMBL/GenBank/DDBJ databases">
        <authorList>
            <person name="Peterson S.W."/>
        </authorList>
    </citation>
    <scope>NUCLEOTIDE SEQUENCE [LARGE SCALE GENOMIC DNA]</scope>
    <source>
        <strain evidence="4 5">ATCC 17233</strain>
    </source>
</reference>
<evidence type="ECO:0000313" key="4">
    <source>
        <dbReference type="EMBL" id="SKA02125.1"/>
    </source>
</evidence>
<feature type="domain" description="Nudix hydrolase" evidence="3">
    <location>
        <begin position="46"/>
        <end position="191"/>
    </location>
</feature>
<proteinExistence type="predicted"/>
<protein>
    <submittedName>
        <fullName evidence="4">ADP-ribose pyrophosphatase</fullName>
    </submittedName>
</protein>
<dbReference type="SUPFAM" id="SSF55811">
    <property type="entry name" value="Nudix"/>
    <property type="match status" value="1"/>
</dbReference>
<dbReference type="RefSeq" id="WP_242870270.1">
    <property type="nucleotide sequence ID" value="NZ_FMTO01000028.1"/>
</dbReference>
<comment type="cofactor">
    <cofactor evidence="1">
        <name>Mg(2+)</name>
        <dbReference type="ChEBI" id="CHEBI:18420"/>
    </cofactor>
</comment>
<dbReference type="Gene3D" id="3.90.79.10">
    <property type="entry name" value="Nucleoside Triphosphate Pyrophosphohydrolase"/>
    <property type="match status" value="1"/>
</dbReference>
<evidence type="ECO:0000256" key="2">
    <source>
        <dbReference type="ARBA" id="ARBA00022801"/>
    </source>
</evidence>
<sequence length="198" mass="22969">MDIKDKDLMWEEVRTEHIVQDEWIDFRKTAFRFPDGNIFEPYYTYSRRDYVVIIASDEEGKYLCVRQFRQGIREVTTEFVAGGIERKDGKQYGKREESGESAAEDALAAAKRELLEETGYVSDDWSHLITIPSNATIADNLAYIYVAKNCRKMSGQSLDEMEFLNAVRLDADEIEKLISDGEFKQAMHVMGWLLAQRR</sequence>
<dbReference type="CDD" id="cd03424">
    <property type="entry name" value="NUDIX_ADPRase_Nudt5_UGPPase_Nudt14"/>
    <property type="match status" value="1"/>
</dbReference>
<dbReference type="GO" id="GO:0006753">
    <property type="term" value="P:nucleoside phosphate metabolic process"/>
    <property type="evidence" value="ECO:0007669"/>
    <property type="project" value="TreeGrafter"/>
</dbReference>
<dbReference type="Pfam" id="PF00293">
    <property type="entry name" value="NUDIX"/>
    <property type="match status" value="1"/>
</dbReference>
<keyword evidence="5" id="KW-1185">Reference proteome</keyword>
<organism evidence="4 5">
    <name type="scientific">Eubacterium ruminantium</name>
    <dbReference type="NCBI Taxonomy" id="42322"/>
    <lineage>
        <taxon>Bacteria</taxon>
        <taxon>Bacillati</taxon>
        <taxon>Bacillota</taxon>
        <taxon>Clostridia</taxon>
        <taxon>Eubacteriales</taxon>
        <taxon>Eubacteriaceae</taxon>
        <taxon>Eubacterium</taxon>
    </lineage>
</organism>
<dbReference type="EMBL" id="FUXA01000019">
    <property type="protein sequence ID" value="SKA02125.1"/>
    <property type="molecule type" value="Genomic_DNA"/>
</dbReference>
<accession>A0A1T4QEI7</accession>
<gene>
    <name evidence="4" type="ORF">SAMN02745110_02376</name>
</gene>
<evidence type="ECO:0000256" key="1">
    <source>
        <dbReference type="ARBA" id="ARBA00001946"/>
    </source>
</evidence>
<dbReference type="PANTHER" id="PTHR11839:SF18">
    <property type="entry name" value="NUDIX HYDROLASE DOMAIN-CONTAINING PROTEIN"/>
    <property type="match status" value="1"/>
</dbReference>
<dbReference type="AlphaFoldDB" id="A0A1T4QEI7"/>
<evidence type="ECO:0000313" key="5">
    <source>
        <dbReference type="Proteomes" id="UP000189857"/>
    </source>
</evidence>
<dbReference type="GO" id="GO:0019693">
    <property type="term" value="P:ribose phosphate metabolic process"/>
    <property type="evidence" value="ECO:0007669"/>
    <property type="project" value="TreeGrafter"/>
</dbReference>
<keyword evidence="2" id="KW-0378">Hydrolase</keyword>
<dbReference type="InterPro" id="IPR000086">
    <property type="entry name" value="NUDIX_hydrolase_dom"/>
</dbReference>
<dbReference type="Proteomes" id="UP000189857">
    <property type="component" value="Unassembled WGS sequence"/>
</dbReference>